<gene>
    <name evidence="10" type="ORF">NEOLI_005509</name>
</gene>
<dbReference type="GO" id="GO:0004518">
    <property type="term" value="F:nuclease activity"/>
    <property type="evidence" value="ECO:0007669"/>
    <property type="project" value="UniProtKB-KW"/>
</dbReference>
<dbReference type="OrthoDB" id="4954565at2759"/>
<dbReference type="GO" id="GO:0046872">
    <property type="term" value="F:metal ion binding"/>
    <property type="evidence" value="ECO:0007669"/>
    <property type="project" value="UniProtKB-KW"/>
</dbReference>
<reference evidence="10 11" key="1">
    <citation type="submission" date="2016-04" db="EMBL/GenBank/DDBJ databases">
        <title>Evolutionary innovation and constraint leading to complex multicellularity in the Ascomycota.</title>
        <authorList>
            <person name="Cisse O."/>
            <person name="Nguyen A."/>
            <person name="Hewitt D.A."/>
            <person name="Jedd G."/>
            <person name="Stajich J.E."/>
        </authorList>
    </citation>
    <scope>NUCLEOTIDE SEQUENCE [LARGE SCALE GENOMIC DNA]</scope>
    <source>
        <strain evidence="10 11">DAH-3</strain>
    </source>
</reference>
<proteinExistence type="inferred from homology"/>
<evidence type="ECO:0000256" key="4">
    <source>
        <dbReference type="ARBA" id="ARBA00022722"/>
    </source>
</evidence>
<accession>A0A1U7LS90</accession>
<evidence type="ECO:0000313" key="10">
    <source>
        <dbReference type="EMBL" id="OLL25540.1"/>
    </source>
</evidence>
<comment type="similarity">
    <text evidence="3">Belongs to the HARBI1 family.</text>
</comment>
<evidence type="ECO:0000256" key="3">
    <source>
        <dbReference type="ARBA" id="ARBA00006958"/>
    </source>
</evidence>
<keyword evidence="7" id="KW-0539">Nucleus</keyword>
<keyword evidence="6" id="KW-0378">Hydrolase</keyword>
<dbReference type="GO" id="GO:0005634">
    <property type="term" value="C:nucleus"/>
    <property type="evidence" value="ECO:0007669"/>
    <property type="project" value="UniProtKB-SubCell"/>
</dbReference>
<dbReference type="InterPro" id="IPR027806">
    <property type="entry name" value="HARBI1_dom"/>
</dbReference>
<dbReference type="EMBL" id="LXFE01000370">
    <property type="protein sequence ID" value="OLL25540.1"/>
    <property type="molecule type" value="Genomic_DNA"/>
</dbReference>
<feature type="domain" description="DDE Tnp4" evidence="8">
    <location>
        <begin position="102"/>
        <end position="226"/>
    </location>
</feature>
<dbReference type="AlphaFoldDB" id="A0A1U7LS90"/>
<dbReference type="Pfam" id="PF26138">
    <property type="entry name" value="DUF8040"/>
    <property type="match status" value="1"/>
</dbReference>
<organism evidence="10 11">
    <name type="scientific">Neolecta irregularis (strain DAH-3)</name>
    <dbReference type="NCBI Taxonomy" id="1198029"/>
    <lineage>
        <taxon>Eukaryota</taxon>
        <taxon>Fungi</taxon>
        <taxon>Dikarya</taxon>
        <taxon>Ascomycota</taxon>
        <taxon>Taphrinomycotina</taxon>
        <taxon>Neolectales</taxon>
        <taxon>Neolectaceae</taxon>
        <taxon>Neolecta</taxon>
    </lineage>
</organism>
<evidence type="ECO:0000259" key="8">
    <source>
        <dbReference type="Pfam" id="PF13359"/>
    </source>
</evidence>
<evidence type="ECO:0000256" key="7">
    <source>
        <dbReference type="ARBA" id="ARBA00023242"/>
    </source>
</evidence>
<name>A0A1U7LS90_NEOID</name>
<evidence type="ECO:0000256" key="5">
    <source>
        <dbReference type="ARBA" id="ARBA00022723"/>
    </source>
</evidence>
<dbReference type="Proteomes" id="UP000186594">
    <property type="component" value="Unassembled WGS sequence"/>
</dbReference>
<evidence type="ECO:0000256" key="6">
    <source>
        <dbReference type="ARBA" id="ARBA00022801"/>
    </source>
</evidence>
<dbReference type="Pfam" id="PF13359">
    <property type="entry name" value="DDE_Tnp_4"/>
    <property type="match status" value="1"/>
</dbReference>
<comment type="caution">
    <text evidence="10">The sequence shown here is derived from an EMBL/GenBank/DDBJ whole genome shotgun (WGS) entry which is preliminary data.</text>
</comment>
<dbReference type="InterPro" id="IPR058353">
    <property type="entry name" value="DUF8040"/>
</dbReference>
<dbReference type="PANTHER" id="PTHR22930:SF259">
    <property type="entry name" value="OS08G0106900 PROTEIN"/>
    <property type="match status" value="1"/>
</dbReference>
<dbReference type="PANTHER" id="PTHR22930">
    <property type="match status" value="1"/>
</dbReference>
<keyword evidence="5" id="KW-0479">Metal-binding</keyword>
<dbReference type="GO" id="GO:0016787">
    <property type="term" value="F:hydrolase activity"/>
    <property type="evidence" value="ECO:0007669"/>
    <property type="project" value="UniProtKB-KW"/>
</dbReference>
<evidence type="ECO:0000256" key="2">
    <source>
        <dbReference type="ARBA" id="ARBA00004123"/>
    </source>
</evidence>
<dbReference type="InterPro" id="IPR045249">
    <property type="entry name" value="HARBI1-like"/>
</dbReference>
<dbReference type="OMA" id="YPERNTT"/>
<comment type="cofactor">
    <cofactor evidence="1">
        <name>a divalent metal cation</name>
        <dbReference type="ChEBI" id="CHEBI:60240"/>
    </cofactor>
</comment>
<comment type="subcellular location">
    <subcellularLocation>
        <location evidence="2">Nucleus</location>
    </subcellularLocation>
</comment>
<dbReference type="STRING" id="1198029.A0A1U7LS90"/>
<keyword evidence="4" id="KW-0540">Nuclease</keyword>
<evidence type="ECO:0000313" key="11">
    <source>
        <dbReference type="Proteomes" id="UP000186594"/>
    </source>
</evidence>
<keyword evidence="11" id="KW-1185">Reference proteome</keyword>
<sequence>MIEHGVLKQQKSISIDEQLGIFLMIVGHADSNQDVQERFQCSGSTVSKYFLEVLNGLSQLYLEVVNLPNPSIMPPEIHSNPKFYPYFQNCIGAADGTHILAKFCYILAGWEGSAHDGRVLQYALSQDGRLVVPDGKYYLVDAGYAMKKGFLPPYRGIRYHLREQILAAQRPNTKEELFNLRHSQLRNAVERIFGILKKRFSILKIQMEYPFHVQAQIVQALAALHNFITIHSVDDELEDWEEAHTQDMGNVVPMNNSTEDDPQMARLRDEIALQMWEDYQRYTQ</sequence>
<feature type="domain" description="DUF8040" evidence="9">
    <location>
        <begin position="3"/>
        <end position="57"/>
    </location>
</feature>
<evidence type="ECO:0000259" key="9">
    <source>
        <dbReference type="Pfam" id="PF26138"/>
    </source>
</evidence>
<evidence type="ECO:0000256" key="1">
    <source>
        <dbReference type="ARBA" id="ARBA00001968"/>
    </source>
</evidence>
<protein>
    <submittedName>
        <fullName evidence="10">Putative nuclease HARBI1</fullName>
    </submittedName>
</protein>